<dbReference type="PANTHER" id="PTHR31480">
    <property type="entry name" value="BIFUNCTIONAL LYCOPENE CYCLASE/PHYTOENE SYNTHASE"/>
    <property type="match status" value="1"/>
</dbReference>
<comment type="caution">
    <text evidence="2">The sequence shown here is derived from an EMBL/GenBank/DDBJ whole genome shotgun (WGS) entry which is preliminary data.</text>
</comment>
<dbReference type="SFLD" id="SFLDS00005">
    <property type="entry name" value="Isoprenoid_Synthase_Type_I"/>
    <property type="match status" value="1"/>
</dbReference>
<dbReference type="InterPro" id="IPR002060">
    <property type="entry name" value="Squ/phyt_synthse"/>
</dbReference>
<dbReference type="EMBL" id="SRME01000001">
    <property type="protein sequence ID" value="TGG88888.1"/>
    <property type="molecule type" value="Genomic_DNA"/>
</dbReference>
<dbReference type="CDD" id="cd00683">
    <property type="entry name" value="Trans_IPPS_HH"/>
    <property type="match status" value="1"/>
</dbReference>
<evidence type="ECO:0000256" key="1">
    <source>
        <dbReference type="ARBA" id="ARBA00022679"/>
    </source>
</evidence>
<reference evidence="2 3" key="1">
    <citation type="submission" date="2019-04" db="EMBL/GenBank/DDBJ databases">
        <title>Draft genome sequence data and analysis of a Fermenting Bacterium, Geotoga petraea strain HO-Geo1, isolated from heavy-oil petroleum reservoir in Russia.</title>
        <authorList>
            <person name="Grouzdev D.S."/>
            <person name="Semenova E.M."/>
            <person name="Sokolova D.S."/>
            <person name="Tourova T.P."/>
            <person name="Poltaraus A.B."/>
            <person name="Nazina T.N."/>
        </authorList>
    </citation>
    <scope>NUCLEOTIDE SEQUENCE [LARGE SCALE GENOMIC DNA]</scope>
    <source>
        <strain evidence="2 3">HO-Geo1</strain>
    </source>
</reference>
<sequence length="276" mass="32390">MGLKNDYRYCESIIKENSKTFYKAFSLLGKEKSNAIYAVYAYCRATDDSIDIHHSSEKLKILEKKLNDFEKGNTPDEPLWRALSDIFENYKMDIKPFYEMIEGQKMDIGFSQPEDQKDLLSYCYYVAGTVGKMLLPIIASEKHEEIDVGKIKLGEAMQITNILRDIGEDFENGRIYIPKNIMEKYNYSKNDLKNKVINDNFIKMWEYEAEQAQKMYDDFYNFIDYFDKDSKKSVLASAKLYNAILDAVRKNGYNCLTERNYINNIEKMKIISKIKL</sequence>
<dbReference type="PROSITE" id="PS01044">
    <property type="entry name" value="SQUALEN_PHYTOEN_SYN_1"/>
    <property type="match status" value="1"/>
</dbReference>
<dbReference type="SFLD" id="SFLDG01018">
    <property type="entry name" value="Squalene/Phytoene_Synthase_Lik"/>
    <property type="match status" value="1"/>
</dbReference>
<dbReference type="InterPro" id="IPR044843">
    <property type="entry name" value="Trans_IPPS_bact-type"/>
</dbReference>
<dbReference type="SUPFAM" id="SSF48576">
    <property type="entry name" value="Terpenoid synthases"/>
    <property type="match status" value="1"/>
</dbReference>
<dbReference type="SFLD" id="SFLDG01212">
    <property type="entry name" value="Phytoene_synthase_like"/>
    <property type="match status" value="1"/>
</dbReference>
<dbReference type="Gene3D" id="1.10.600.10">
    <property type="entry name" value="Farnesyl Diphosphate Synthase"/>
    <property type="match status" value="1"/>
</dbReference>
<keyword evidence="1" id="KW-0808">Transferase</keyword>
<evidence type="ECO:0000313" key="2">
    <source>
        <dbReference type="EMBL" id="TGG88888.1"/>
    </source>
</evidence>
<name>A0A4Z0VXQ8_9BACT</name>
<proteinExistence type="predicted"/>
<dbReference type="InterPro" id="IPR008949">
    <property type="entry name" value="Isoprenoid_synthase_dom_sf"/>
</dbReference>
<dbReference type="AlphaFoldDB" id="A0A4Z0VXQ8"/>
<dbReference type="PROSITE" id="PS01045">
    <property type="entry name" value="SQUALEN_PHYTOEN_SYN_2"/>
    <property type="match status" value="1"/>
</dbReference>
<dbReference type="Pfam" id="PF00494">
    <property type="entry name" value="SQS_PSY"/>
    <property type="match status" value="1"/>
</dbReference>
<dbReference type="InterPro" id="IPR019845">
    <property type="entry name" value="Squalene/phytoene_synthase_CS"/>
</dbReference>
<dbReference type="GO" id="GO:0004311">
    <property type="term" value="F:geranylgeranyl diphosphate synthase activity"/>
    <property type="evidence" value="ECO:0007669"/>
    <property type="project" value="InterPro"/>
</dbReference>
<dbReference type="InterPro" id="IPR033904">
    <property type="entry name" value="Trans_IPPS_HH"/>
</dbReference>
<dbReference type="GO" id="GO:0016117">
    <property type="term" value="P:carotenoid biosynthetic process"/>
    <property type="evidence" value="ECO:0007669"/>
    <property type="project" value="UniProtKB-ARBA"/>
</dbReference>
<dbReference type="RefSeq" id="WP_135402495.1">
    <property type="nucleotide sequence ID" value="NZ_SRME01000001.1"/>
</dbReference>
<dbReference type="GO" id="GO:0051996">
    <property type="term" value="F:squalene synthase [NAD(P)H] activity"/>
    <property type="evidence" value="ECO:0007669"/>
    <property type="project" value="InterPro"/>
</dbReference>
<dbReference type="Proteomes" id="UP000297288">
    <property type="component" value="Unassembled WGS sequence"/>
</dbReference>
<gene>
    <name evidence="2" type="ORF">E4650_01455</name>
</gene>
<dbReference type="OrthoDB" id="9787280at2"/>
<organism evidence="2 3">
    <name type="scientific">Geotoga petraea</name>
    <dbReference type="NCBI Taxonomy" id="28234"/>
    <lineage>
        <taxon>Bacteria</taxon>
        <taxon>Thermotogati</taxon>
        <taxon>Thermotogota</taxon>
        <taxon>Thermotogae</taxon>
        <taxon>Petrotogales</taxon>
        <taxon>Petrotogaceae</taxon>
        <taxon>Geotoga</taxon>
    </lineage>
</organism>
<protein>
    <submittedName>
        <fullName evidence="2">Phytoene/squalene synthase family protein</fullName>
    </submittedName>
</protein>
<accession>A0A4Z0VXQ8</accession>
<evidence type="ECO:0000313" key="3">
    <source>
        <dbReference type="Proteomes" id="UP000297288"/>
    </source>
</evidence>